<protein>
    <submittedName>
        <fullName evidence="3">Toxin co-regulated pilus biosynthesis protein Q</fullName>
    </submittedName>
</protein>
<evidence type="ECO:0000313" key="4">
    <source>
        <dbReference type="Proteomes" id="UP000186895"/>
    </source>
</evidence>
<dbReference type="RefSeq" id="WP_083703187.1">
    <property type="nucleotide sequence ID" value="NZ_FTMN01000014.1"/>
</dbReference>
<dbReference type="PROSITE" id="PS51257">
    <property type="entry name" value="PROKAR_LIPOPROTEIN"/>
    <property type="match status" value="1"/>
</dbReference>
<name>A0A1N6XHN2_9GAMM</name>
<dbReference type="AlphaFoldDB" id="A0A1N6XHN2"/>
<accession>A0A1N6XHN2</accession>
<gene>
    <name evidence="3" type="ORF">SAMN05421647_11430</name>
</gene>
<keyword evidence="4" id="KW-1185">Reference proteome</keyword>
<dbReference type="EMBL" id="FTMN01000014">
    <property type="protein sequence ID" value="SIR01780.1"/>
    <property type="molecule type" value="Genomic_DNA"/>
</dbReference>
<sequence>MNSSPIKLALAASMAIGLAGCAGNTSIESMPFFSTGESGSGASGQFVRHDRPYIAPSAEMPRTKTEAKLGREWHMMPGDSLRARLGQWSQQEGWHMHWKAGENEDLVTEGPMTVRAGTFVDAVSQLFDALPPDVPYFVQLLPDQQPPYLIVSKEGR</sequence>
<proteinExistence type="predicted"/>
<dbReference type="Proteomes" id="UP000186895">
    <property type="component" value="Unassembled WGS sequence"/>
</dbReference>
<evidence type="ECO:0000313" key="3">
    <source>
        <dbReference type="EMBL" id="SIR01780.1"/>
    </source>
</evidence>
<dbReference type="Pfam" id="PF10671">
    <property type="entry name" value="TcpQ"/>
    <property type="match status" value="1"/>
</dbReference>
<dbReference type="STRING" id="49186.SAMN05421647_11430"/>
<evidence type="ECO:0000259" key="2">
    <source>
        <dbReference type="Pfam" id="PF10671"/>
    </source>
</evidence>
<organism evidence="3 4">
    <name type="scientific">Marinobacterium stanieri</name>
    <dbReference type="NCBI Taxonomy" id="49186"/>
    <lineage>
        <taxon>Bacteria</taxon>
        <taxon>Pseudomonadati</taxon>
        <taxon>Pseudomonadota</taxon>
        <taxon>Gammaproteobacteria</taxon>
        <taxon>Oceanospirillales</taxon>
        <taxon>Oceanospirillaceae</taxon>
        <taxon>Marinobacterium</taxon>
    </lineage>
</organism>
<reference evidence="3 4" key="1">
    <citation type="submission" date="2017-01" db="EMBL/GenBank/DDBJ databases">
        <authorList>
            <person name="Mah S.A."/>
            <person name="Swanson W.J."/>
            <person name="Moy G.W."/>
            <person name="Vacquier V.D."/>
        </authorList>
    </citation>
    <scope>NUCLEOTIDE SEQUENCE [LARGE SCALE GENOMIC DNA]</scope>
    <source>
        <strain evidence="3 4">DSM 7027</strain>
    </source>
</reference>
<feature type="domain" description="Toxin co-regulated pilus biosynthesis protein Q C-terminal" evidence="2">
    <location>
        <begin position="72"/>
        <end position="130"/>
    </location>
</feature>
<feature type="signal peptide" evidence="1">
    <location>
        <begin position="1"/>
        <end position="22"/>
    </location>
</feature>
<keyword evidence="1" id="KW-0732">Signal</keyword>
<evidence type="ECO:0000256" key="1">
    <source>
        <dbReference type="SAM" id="SignalP"/>
    </source>
</evidence>
<feature type="chain" id="PRO_5009939474" evidence="1">
    <location>
        <begin position="23"/>
        <end position="156"/>
    </location>
</feature>
<dbReference type="InterPro" id="IPR018927">
    <property type="entry name" value="Pilus_synth_Q_C"/>
</dbReference>